<dbReference type="InterPro" id="IPR037066">
    <property type="entry name" value="Plug_dom_sf"/>
</dbReference>
<dbReference type="InterPro" id="IPR036942">
    <property type="entry name" value="Beta-barrel_TonB_sf"/>
</dbReference>
<name>A0ABT4ULK1_9BACT</name>
<sequence>MLLALSAGKAYSQTENPTLDPVTISSTISPTLSSRTGRNITIISKEDIQKLPVSSIDELLRYLPGIEVQSKSAMGGSSDIMVRGGTFQQVLVILDGIRINDAITGHFNSYIPISLYEIDRIEILKGSSSAIYGSEAVGGVIHIISKAFAQKVKNNEASIQAAGGDFGLWKINAGGAALIKNHTITGGITSNNANGGRLRGINNYFHNNTASLSYTYNNQKDWVLSLRAAYDKRDFAAQNHYTSFLSDTASEIVTSKLIQAQAAYTRKNVRWNNSIAYRTANDEYYFNPSSIPNNNISKQWQYLSTVDIDMNNAGKLVTGIQTINKGIESNDRGNHNLWQVAAFAVWQKNIGERFNISPALRFDYHERNKWNILPQLNLSYKTAHVQYRASVGKTIRDADFTERFNNYNKAIVTSGRVGNPFLKAETAWNQEIGADIFIKKFLKISVSQFYREFSNMIDYVRTPYADMPRKDNLVPGAFYDLGTNAAKVKNLGFEADIIFKHHFKKNQELTATLGNIWLQSKLPDGKQPGYYLSGHARWITNATLAYSYNRLTGSLSFIYKVRNPQTASAIDAVVTKDYFVANAKVGYSLCHKLQAFVQVDNISNRRYSDLLGAIMPGRWAMAGINIKF</sequence>
<dbReference type="PROSITE" id="PS52016">
    <property type="entry name" value="TONB_DEPENDENT_REC_3"/>
    <property type="match status" value="1"/>
</dbReference>
<evidence type="ECO:0000259" key="12">
    <source>
        <dbReference type="Pfam" id="PF00593"/>
    </source>
</evidence>
<comment type="similarity">
    <text evidence="10 11">Belongs to the TonB-dependent receptor family.</text>
</comment>
<organism evidence="14 15">
    <name type="scientific">Polluticaenibacter yanchengensis</name>
    <dbReference type="NCBI Taxonomy" id="3014562"/>
    <lineage>
        <taxon>Bacteria</taxon>
        <taxon>Pseudomonadati</taxon>
        <taxon>Bacteroidota</taxon>
        <taxon>Chitinophagia</taxon>
        <taxon>Chitinophagales</taxon>
        <taxon>Chitinophagaceae</taxon>
        <taxon>Polluticaenibacter</taxon>
    </lineage>
</organism>
<feature type="domain" description="TonB-dependent receptor plug" evidence="13">
    <location>
        <begin position="36"/>
        <end position="140"/>
    </location>
</feature>
<keyword evidence="6 11" id="KW-0798">TonB box</keyword>
<evidence type="ECO:0000256" key="7">
    <source>
        <dbReference type="ARBA" id="ARBA00023136"/>
    </source>
</evidence>
<dbReference type="EMBL" id="JAQGEF010000016">
    <property type="protein sequence ID" value="MDA3615729.1"/>
    <property type="molecule type" value="Genomic_DNA"/>
</dbReference>
<dbReference type="Pfam" id="PF00593">
    <property type="entry name" value="TonB_dep_Rec_b-barrel"/>
    <property type="match status" value="1"/>
</dbReference>
<dbReference type="Pfam" id="PF07715">
    <property type="entry name" value="Plug"/>
    <property type="match status" value="1"/>
</dbReference>
<dbReference type="Gene3D" id="2.170.130.10">
    <property type="entry name" value="TonB-dependent receptor, plug domain"/>
    <property type="match status" value="1"/>
</dbReference>
<feature type="domain" description="TonB-dependent receptor-like beta-barrel" evidence="12">
    <location>
        <begin position="164"/>
        <end position="602"/>
    </location>
</feature>
<evidence type="ECO:0000256" key="4">
    <source>
        <dbReference type="ARBA" id="ARBA00022692"/>
    </source>
</evidence>
<evidence type="ECO:0000256" key="10">
    <source>
        <dbReference type="PROSITE-ProRule" id="PRU01360"/>
    </source>
</evidence>
<accession>A0ABT4ULK1</accession>
<evidence type="ECO:0000256" key="2">
    <source>
        <dbReference type="ARBA" id="ARBA00022448"/>
    </source>
</evidence>
<dbReference type="SUPFAM" id="SSF56935">
    <property type="entry name" value="Porins"/>
    <property type="match status" value="1"/>
</dbReference>
<gene>
    <name evidence="14" type="ORF">O3P16_12990</name>
</gene>
<evidence type="ECO:0000256" key="1">
    <source>
        <dbReference type="ARBA" id="ARBA00004571"/>
    </source>
</evidence>
<proteinExistence type="inferred from homology"/>
<dbReference type="PANTHER" id="PTHR30069">
    <property type="entry name" value="TONB-DEPENDENT OUTER MEMBRANE RECEPTOR"/>
    <property type="match status" value="1"/>
</dbReference>
<dbReference type="PANTHER" id="PTHR30069:SF29">
    <property type="entry name" value="HEMOGLOBIN AND HEMOGLOBIN-HAPTOGLOBIN-BINDING PROTEIN 1-RELATED"/>
    <property type="match status" value="1"/>
</dbReference>
<keyword evidence="5" id="KW-0732">Signal</keyword>
<keyword evidence="8 14" id="KW-0675">Receptor</keyword>
<evidence type="ECO:0000259" key="13">
    <source>
        <dbReference type="Pfam" id="PF07715"/>
    </source>
</evidence>
<reference evidence="14 15" key="1">
    <citation type="submission" date="2022-12" db="EMBL/GenBank/DDBJ databases">
        <title>Chitinophagaceae gen. sp. nov., a new member of the family Chitinophagaceae, isolated from soil in a chemical factory.</title>
        <authorList>
            <person name="Ke Z."/>
        </authorList>
    </citation>
    <scope>NUCLEOTIDE SEQUENCE [LARGE SCALE GENOMIC DNA]</scope>
    <source>
        <strain evidence="14 15">LY-5</strain>
    </source>
</reference>
<comment type="caution">
    <text evidence="14">The sequence shown here is derived from an EMBL/GenBank/DDBJ whole genome shotgun (WGS) entry which is preliminary data.</text>
</comment>
<dbReference type="CDD" id="cd01347">
    <property type="entry name" value="ligand_gated_channel"/>
    <property type="match status" value="1"/>
</dbReference>
<keyword evidence="3 10" id="KW-1134">Transmembrane beta strand</keyword>
<evidence type="ECO:0000256" key="6">
    <source>
        <dbReference type="ARBA" id="ARBA00023077"/>
    </source>
</evidence>
<evidence type="ECO:0000256" key="8">
    <source>
        <dbReference type="ARBA" id="ARBA00023170"/>
    </source>
</evidence>
<evidence type="ECO:0000313" key="15">
    <source>
        <dbReference type="Proteomes" id="UP001210231"/>
    </source>
</evidence>
<dbReference type="InterPro" id="IPR000531">
    <property type="entry name" value="Beta-barrel_TonB"/>
</dbReference>
<evidence type="ECO:0000313" key="14">
    <source>
        <dbReference type="EMBL" id="MDA3615729.1"/>
    </source>
</evidence>
<dbReference type="InterPro" id="IPR039426">
    <property type="entry name" value="TonB-dep_rcpt-like"/>
</dbReference>
<dbReference type="RefSeq" id="WP_407032055.1">
    <property type="nucleotide sequence ID" value="NZ_JAQGEF010000016.1"/>
</dbReference>
<comment type="subcellular location">
    <subcellularLocation>
        <location evidence="1 10">Cell outer membrane</location>
        <topology evidence="1 10">Multi-pass membrane protein</topology>
    </subcellularLocation>
</comment>
<keyword evidence="7 10" id="KW-0472">Membrane</keyword>
<keyword evidence="4 10" id="KW-0812">Transmembrane</keyword>
<keyword evidence="2 10" id="KW-0813">Transport</keyword>
<evidence type="ECO:0000256" key="3">
    <source>
        <dbReference type="ARBA" id="ARBA00022452"/>
    </source>
</evidence>
<evidence type="ECO:0000256" key="9">
    <source>
        <dbReference type="ARBA" id="ARBA00023237"/>
    </source>
</evidence>
<protein>
    <submittedName>
        <fullName evidence="14">TonB-dependent receptor</fullName>
    </submittedName>
</protein>
<evidence type="ECO:0000256" key="11">
    <source>
        <dbReference type="RuleBase" id="RU003357"/>
    </source>
</evidence>
<evidence type="ECO:0000256" key="5">
    <source>
        <dbReference type="ARBA" id="ARBA00022729"/>
    </source>
</evidence>
<keyword evidence="15" id="KW-1185">Reference proteome</keyword>
<dbReference type="InterPro" id="IPR012910">
    <property type="entry name" value="Plug_dom"/>
</dbReference>
<dbReference type="Gene3D" id="2.40.170.20">
    <property type="entry name" value="TonB-dependent receptor, beta-barrel domain"/>
    <property type="match status" value="1"/>
</dbReference>
<dbReference type="Proteomes" id="UP001210231">
    <property type="component" value="Unassembled WGS sequence"/>
</dbReference>
<keyword evidence="9 10" id="KW-0998">Cell outer membrane</keyword>